<dbReference type="AlphaFoldDB" id="A0A2A6FP20"/>
<dbReference type="EMBL" id="NAEP01000053">
    <property type="protein sequence ID" value="PDQ34418.1"/>
    <property type="molecule type" value="Genomic_DNA"/>
</dbReference>
<evidence type="ECO:0000313" key="2">
    <source>
        <dbReference type="Proteomes" id="UP000219994"/>
    </source>
</evidence>
<name>A0A2A6FP20_9MICO</name>
<evidence type="ECO:0000313" key="1">
    <source>
        <dbReference type="EMBL" id="PDQ34418.1"/>
    </source>
</evidence>
<dbReference type="Proteomes" id="UP000219994">
    <property type="component" value="Unassembled WGS sequence"/>
</dbReference>
<accession>A0A2A6FP20</accession>
<protein>
    <submittedName>
        <fullName evidence="1">Uncharacterized protein</fullName>
    </submittedName>
</protein>
<gene>
    <name evidence="1" type="ORF">B5766_11445</name>
</gene>
<sequence length="61" mass="6652">MTGSPVRFYLPVGPWPAARSSENSPVMAGSQSLVPQPIVDRITTVLRFRFEHGVDALCPLV</sequence>
<reference evidence="2" key="1">
    <citation type="submission" date="2017-03" db="EMBL/GenBank/DDBJ databases">
        <authorList>
            <person name="Lund M.B."/>
        </authorList>
    </citation>
    <scope>NUCLEOTIDE SEQUENCE [LARGE SCALE GENOMIC DNA]</scope>
</reference>
<organism evidence="1 2">
    <name type="scientific">Candidatus Lumbricidiphila eiseniae</name>
    <dbReference type="NCBI Taxonomy" id="1969409"/>
    <lineage>
        <taxon>Bacteria</taxon>
        <taxon>Bacillati</taxon>
        <taxon>Actinomycetota</taxon>
        <taxon>Actinomycetes</taxon>
        <taxon>Micrococcales</taxon>
        <taxon>Microbacteriaceae</taxon>
        <taxon>Candidatus Lumbricidiphila</taxon>
    </lineage>
</organism>
<comment type="caution">
    <text evidence="1">The sequence shown here is derived from an EMBL/GenBank/DDBJ whole genome shotgun (WGS) entry which is preliminary data.</text>
</comment>
<proteinExistence type="predicted"/>